<dbReference type="EMBL" id="CAJVPU010007532">
    <property type="protein sequence ID" value="CAG8573843.1"/>
    <property type="molecule type" value="Genomic_DNA"/>
</dbReference>
<protein>
    <submittedName>
        <fullName evidence="1">7725_t:CDS:1</fullName>
    </submittedName>
</protein>
<name>A0ACA9M8C1_9GLOM</name>
<dbReference type="Proteomes" id="UP000789702">
    <property type="component" value="Unassembled WGS sequence"/>
</dbReference>
<proteinExistence type="predicted"/>
<accession>A0ACA9M8C1</accession>
<reference evidence="1" key="1">
    <citation type="submission" date="2021-06" db="EMBL/GenBank/DDBJ databases">
        <authorList>
            <person name="Kallberg Y."/>
            <person name="Tangrot J."/>
            <person name="Rosling A."/>
        </authorList>
    </citation>
    <scope>NUCLEOTIDE SEQUENCE</scope>
    <source>
        <strain evidence="1">IL203A</strain>
    </source>
</reference>
<evidence type="ECO:0000313" key="1">
    <source>
        <dbReference type="EMBL" id="CAG8573843.1"/>
    </source>
</evidence>
<gene>
    <name evidence="1" type="ORF">DHETER_LOCUS6180</name>
</gene>
<keyword evidence="2" id="KW-1185">Reference proteome</keyword>
<comment type="caution">
    <text evidence="1">The sequence shown here is derived from an EMBL/GenBank/DDBJ whole genome shotgun (WGS) entry which is preliminary data.</text>
</comment>
<evidence type="ECO:0000313" key="2">
    <source>
        <dbReference type="Proteomes" id="UP000789702"/>
    </source>
</evidence>
<organism evidence="1 2">
    <name type="scientific">Dentiscutata heterogama</name>
    <dbReference type="NCBI Taxonomy" id="1316150"/>
    <lineage>
        <taxon>Eukaryota</taxon>
        <taxon>Fungi</taxon>
        <taxon>Fungi incertae sedis</taxon>
        <taxon>Mucoromycota</taxon>
        <taxon>Glomeromycotina</taxon>
        <taxon>Glomeromycetes</taxon>
        <taxon>Diversisporales</taxon>
        <taxon>Gigasporaceae</taxon>
        <taxon>Dentiscutata</taxon>
    </lineage>
</organism>
<sequence length="224" mass="25529">MSATNDMDSFQERKYTLFKLKTTFKKLESLKSMTFRRSIICAFIWAVSLALGIFLLITKENNMNIKSIISTFLLGAGSIGTLVSSFLSFIKLFPIKKLDTKENFDDTLVKISVHEYKVDSCETVLDSKQLEFIAKYSAEGLCKKISNEIMEKMSPFGLALNFLEKLINNLRWMNILQIIYISIMATVILVFSIISIFFIYNDSGIEVVNNGVRIVNVLSLHQFP</sequence>